<feature type="transmembrane region" description="Helical" evidence="7">
    <location>
        <begin position="385"/>
        <end position="410"/>
    </location>
</feature>
<comment type="caution">
    <text evidence="9">The sequence shown here is derived from an EMBL/GenBank/DDBJ whole genome shotgun (WGS) entry which is preliminary data.</text>
</comment>
<evidence type="ECO:0000256" key="3">
    <source>
        <dbReference type="ARBA" id="ARBA00022692"/>
    </source>
</evidence>
<feature type="transmembrane region" description="Helical" evidence="7">
    <location>
        <begin position="127"/>
        <end position="149"/>
    </location>
</feature>
<feature type="domain" description="Amino acid transporter transmembrane" evidence="8">
    <location>
        <begin position="96"/>
        <end position="512"/>
    </location>
</feature>
<dbReference type="Pfam" id="PF01490">
    <property type="entry name" value="Aa_trans"/>
    <property type="match status" value="1"/>
</dbReference>
<feature type="transmembrane region" description="Helical" evidence="7">
    <location>
        <begin position="250"/>
        <end position="271"/>
    </location>
</feature>
<keyword evidence="10" id="KW-1185">Reference proteome</keyword>
<keyword evidence="5 7" id="KW-1133">Transmembrane helix</keyword>
<evidence type="ECO:0000313" key="9">
    <source>
        <dbReference type="EMBL" id="KAL3539127.1"/>
    </source>
</evidence>
<dbReference type="InterPro" id="IPR013057">
    <property type="entry name" value="AA_transpt_TM"/>
</dbReference>
<comment type="subcellular location">
    <subcellularLocation>
        <location evidence="1">Membrane</location>
    </subcellularLocation>
</comment>
<feature type="transmembrane region" description="Helical" evidence="7">
    <location>
        <begin position="457"/>
        <end position="477"/>
    </location>
</feature>
<keyword evidence="6 7" id="KW-0472">Membrane</keyword>
<feature type="transmembrane region" description="Helical" evidence="7">
    <location>
        <begin position="227"/>
        <end position="244"/>
    </location>
</feature>
<protein>
    <recommendedName>
        <fullName evidence="8">Amino acid transporter transmembrane domain-containing protein</fullName>
    </recommendedName>
</protein>
<keyword evidence="2" id="KW-0813">Transport</keyword>
<evidence type="ECO:0000256" key="4">
    <source>
        <dbReference type="ARBA" id="ARBA00022970"/>
    </source>
</evidence>
<feature type="transmembrane region" description="Helical" evidence="7">
    <location>
        <begin position="161"/>
        <end position="180"/>
    </location>
</feature>
<evidence type="ECO:0000313" key="10">
    <source>
        <dbReference type="Proteomes" id="UP001630127"/>
    </source>
</evidence>
<sequence>MGEIMEIQRVSSLSRVVPFDDEVPATAETQQQFRPPTPLGILFQYSRKETSEDVWFIPTSLDTIAINVAEELGESGRRHKEQPNPEDWLPITQSRKGNAFTAAFLLLCSGINFQAFLLPVAFVSLGWIWGTLCLSLVFAWQLYTTWLLTHLHEPASGGTRYSRYVVLSIIAFGPKLGKLLAIFPTLYLSGGTCTFTTIIGGGVMELLSKLTCWDDPKCHAETVMTGAEWFLVFLCLAIFVSLFFPSLNSLAPVSLVGSIAVIVYFTMLWTLSITKGRPEGVSYEPSKAAPSEMARIRGIINGLGIIALSFKGHNLVLEIQGTMPTDPQNPSRHRMWRGLAASYAVIATCVFPLAIGGYWAYGNMMPANGILSAFPTFHRKNTSKFVLGTIYVILLVHLFSAFQIYGMPAFDNLERIYITKKKQACPRWIRSGIRVFFGGLVYFIAVAFPFLGSLGPFIGAITLPLTLAYPCFMWIAIKKPKCMSFMWCLNLGLGSLGIVMSILLAAAALWTLVADGLDANFFKPH</sequence>
<evidence type="ECO:0000259" key="8">
    <source>
        <dbReference type="Pfam" id="PF01490"/>
    </source>
</evidence>
<dbReference type="PANTHER" id="PTHR48017">
    <property type="entry name" value="OS05G0424000 PROTEIN-RELATED"/>
    <property type="match status" value="1"/>
</dbReference>
<feature type="transmembrane region" description="Helical" evidence="7">
    <location>
        <begin position="431"/>
        <end position="451"/>
    </location>
</feature>
<feature type="transmembrane region" description="Helical" evidence="7">
    <location>
        <begin position="340"/>
        <end position="361"/>
    </location>
</feature>
<dbReference type="GO" id="GO:0016020">
    <property type="term" value="C:membrane"/>
    <property type="evidence" value="ECO:0007669"/>
    <property type="project" value="UniProtKB-SubCell"/>
</dbReference>
<dbReference type="EMBL" id="JBJUIK010000001">
    <property type="protein sequence ID" value="KAL3539127.1"/>
    <property type="molecule type" value="Genomic_DNA"/>
</dbReference>
<feature type="transmembrane region" description="Helical" evidence="7">
    <location>
        <begin position="186"/>
        <end position="207"/>
    </location>
</feature>
<dbReference type="Proteomes" id="UP001630127">
    <property type="component" value="Unassembled WGS sequence"/>
</dbReference>
<gene>
    <name evidence="9" type="ORF">ACH5RR_002493</name>
</gene>
<keyword evidence="3 7" id="KW-0812">Transmembrane</keyword>
<feature type="transmembrane region" description="Helical" evidence="7">
    <location>
        <begin position="99"/>
        <end position="121"/>
    </location>
</feature>
<name>A0ABD3B7N9_9GENT</name>
<dbReference type="AlphaFoldDB" id="A0ABD3B7N9"/>
<reference evidence="9 10" key="1">
    <citation type="submission" date="2024-11" db="EMBL/GenBank/DDBJ databases">
        <title>A near-complete genome assembly of Cinchona calisaya.</title>
        <authorList>
            <person name="Lian D.C."/>
            <person name="Zhao X.W."/>
            <person name="Wei L."/>
        </authorList>
    </citation>
    <scope>NUCLEOTIDE SEQUENCE [LARGE SCALE GENOMIC DNA]</scope>
    <source>
        <tissue evidence="9">Nenye</tissue>
    </source>
</reference>
<evidence type="ECO:0000256" key="2">
    <source>
        <dbReference type="ARBA" id="ARBA00022448"/>
    </source>
</evidence>
<feature type="transmembrane region" description="Helical" evidence="7">
    <location>
        <begin position="489"/>
        <end position="513"/>
    </location>
</feature>
<organism evidence="9 10">
    <name type="scientific">Cinchona calisaya</name>
    <dbReference type="NCBI Taxonomy" id="153742"/>
    <lineage>
        <taxon>Eukaryota</taxon>
        <taxon>Viridiplantae</taxon>
        <taxon>Streptophyta</taxon>
        <taxon>Embryophyta</taxon>
        <taxon>Tracheophyta</taxon>
        <taxon>Spermatophyta</taxon>
        <taxon>Magnoliopsida</taxon>
        <taxon>eudicotyledons</taxon>
        <taxon>Gunneridae</taxon>
        <taxon>Pentapetalae</taxon>
        <taxon>asterids</taxon>
        <taxon>lamiids</taxon>
        <taxon>Gentianales</taxon>
        <taxon>Rubiaceae</taxon>
        <taxon>Cinchonoideae</taxon>
        <taxon>Cinchoneae</taxon>
        <taxon>Cinchona</taxon>
    </lineage>
</organism>
<evidence type="ECO:0000256" key="1">
    <source>
        <dbReference type="ARBA" id="ARBA00004370"/>
    </source>
</evidence>
<evidence type="ECO:0000256" key="5">
    <source>
        <dbReference type="ARBA" id="ARBA00022989"/>
    </source>
</evidence>
<dbReference type="GO" id="GO:0006865">
    <property type="term" value="P:amino acid transport"/>
    <property type="evidence" value="ECO:0007669"/>
    <property type="project" value="UniProtKB-KW"/>
</dbReference>
<keyword evidence="4" id="KW-0029">Amino-acid transport</keyword>
<accession>A0ABD3B7N9</accession>
<proteinExistence type="predicted"/>
<evidence type="ECO:0000256" key="7">
    <source>
        <dbReference type="SAM" id="Phobius"/>
    </source>
</evidence>
<evidence type="ECO:0000256" key="6">
    <source>
        <dbReference type="ARBA" id="ARBA00023136"/>
    </source>
</evidence>